<dbReference type="EMBL" id="JAGYPJ010000001">
    <property type="protein sequence ID" value="MBS4198674.1"/>
    <property type="molecule type" value="Genomic_DNA"/>
</dbReference>
<proteinExistence type="predicted"/>
<dbReference type="RefSeq" id="WP_213109411.1">
    <property type="nucleotide sequence ID" value="NZ_JAGYPJ010000001.1"/>
</dbReference>
<dbReference type="InterPro" id="IPR036291">
    <property type="entry name" value="NAD(P)-bd_dom_sf"/>
</dbReference>
<accession>A0A942TMN1</accession>
<protein>
    <submittedName>
        <fullName evidence="1">Uncharacterized protein</fullName>
    </submittedName>
</protein>
<dbReference type="Proteomes" id="UP000682713">
    <property type="component" value="Unassembled WGS sequence"/>
</dbReference>
<organism evidence="1 2">
    <name type="scientific">Lederbergia citrisecunda</name>
    <dbReference type="NCBI Taxonomy" id="2833583"/>
    <lineage>
        <taxon>Bacteria</taxon>
        <taxon>Bacillati</taxon>
        <taxon>Bacillota</taxon>
        <taxon>Bacilli</taxon>
        <taxon>Bacillales</taxon>
        <taxon>Bacillaceae</taxon>
        <taxon>Lederbergia</taxon>
    </lineage>
</organism>
<gene>
    <name evidence="1" type="ORF">KHA93_03290</name>
</gene>
<sequence>MKSAIVFGARQSLGYELCVQLLEKGYKVYAKDFAQWQNEEQEEKWLFIGRNANLQYEHLEDFLETKQSESIHYFFIPLLDFYTRDFPEIYERFNQILKIIGKDDSLFTTQFIIIHPSAIQVRKSNFYSEIESFIKGIQEKGIKVTEYCVPVNKQDHFLLFTSNSQESWNEMKLTLSSTSIASEIIEYLEKNMFTTKT</sequence>
<dbReference type="SUPFAM" id="SSF51735">
    <property type="entry name" value="NAD(P)-binding Rossmann-fold domains"/>
    <property type="match status" value="1"/>
</dbReference>
<evidence type="ECO:0000313" key="1">
    <source>
        <dbReference type="EMBL" id="MBS4198674.1"/>
    </source>
</evidence>
<comment type="caution">
    <text evidence="1">The sequence shown here is derived from an EMBL/GenBank/DDBJ whole genome shotgun (WGS) entry which is preliminary data.</text>
</comment>
<reference evidence="1 2" key="1">
    <citation type="submission" date="2021-05" db="EMBL/GenBank/DDBJ databases">
        <title>Novel Bacillus species.</title>
        <authorList>
            <person name="Liu G."/>
        </authorList>
    </citation>
    <scope>NUCLEOTIDE SEQUENCE [LARGE SCALE GENOMIC DNA]</scope>
    <source>
        <strain evidence="1 2">FJAT-49732</strain>
    </source>
</reference>
<name>A0A942TMN1_9BACI</name>
<dbReference type="AlphaFoldDB" id="A0A942TMN1"/>
<evidence type="ECO:0000313" key="2">
    <source>
        <dbReference type="Proteomes" id="UP000682713"/>
    </source>
</evidence>
<keyword evidence="2" id="KW-1185">Reference proteome</keyword>